<dbReference type="PANTHER" id="PTHR15010:SF0">
    <property type="entry name" value="ACYLOXYACYL HYDROLASE"/>
    <property type="match status" value="1"/>
</dbReference>
<name>A0A9X0CVA6_9CNID</name>
<evidence type="ECO:0000313" key="3">
    <source>
        <dbReference type="Proteomes" id="UP001163046"/>
    </source>
</evidence>
<keyword evidence="1" id="KW-0732">Signal</keyword>
<gene>
    <name evidence="2" type="ORF">OS493_029726</name>
</gene>
<dbReference type="InterPro" id="IPR039676">
    <property type="entry name" value="AOAH"/>
</dbReference>
<keyword evidence="3" id="KW-1185">Reference proteome</keyword>
<reference evidence="2" key="1">
    <citation type="submission" date="2023-01" db="EMBL/GenBank/DDBJ databases">
        <title>Genome assembly of the deep-sea coral Lophelia pertusa.</title>
        <authorList>
            <person name="Herrera S."/>
            <person name="Cordes E."/>
        </authorList>
    </citation>
    <scope>NUCLEOTIDE SEQUENCE</scope>
    <source>
        <strain evidence="2">USNM1676648</strain>
        <tissue evidence="2">Polyp</tissue>
    </source>
</reference>
<organism evidence="2 3">
    <name type="scientific">Desmophyllum pertusum</name>
    <dbReference type="NCBI Taxonomy" id="174260"/>
    <lineage>
        <taxon>Eukaryota</taxon>
        <taxon>Metazoa</taxon>
        <taxon>Cnidaria</taxon>
        <taxon>Anthozoa</taxon>
        <taxon>Hexacorallia</taxon>
        <taxon>Scleractinia</taxon>
        <taxon>Caryophylliina</taxon>
        <taxon>Caryophylliidae</taxon>
        <taxon>Desmophyllum</taxon>
    </lineage>
</organism>
<dbReference type="OrthoDB" id="14839at2759"/>
<evidence type="ECO:0000256" key="1">
    <source>
        <dbReference type="SAM" id="SignalP"/>
    </source>
</evidence>
<dbReference type="AlphaFoldDB" id="A0A9X0CVA6"/>
<dbReference type="Proteomes" id="UP001163046">
    <property type="component" value="Unassembled WGS sequence"/>
</dbReference>
<accession>A0A9X0CVA6</accession>
<dbReference type="GO" id="GO:0009104">
    <property type="term" value="P:lipopolysaccharide catabolic process"/>
    <property type="evidence" value="ECO:0007669"/>
    <property type="project" value="TreeGrafter"/>
</dbReference>
<comment type="caution">
    <text evidence="2">The sequence shown here is derived from an EMBL/GenBank/DDBJ whole genome shotgun (WGS) entry which is preliminary data.</text>
</comment>
<dbReference type="EMBL" id="MU826380">
    <property type="protein sequence ID" value="KAJ7377367.1"/>
    <property type="molecule type" value="Genomic_DNA"/>
</dbReference>
<feature type="chain" id="PRO_5040951209" evidence="1">
    <location>
        <begin position="20"/>
        <end position="82"/>
    </location>
</feature>
<dbReference type="GO" id="GO:0050528">
    <property type="term" value="F:acyloxyacyl hydrolase activity"/>
    <property type="evidence" value="ECO:0007669"/>
    <property type="project" value="InterPro"/>
</dbReference>
<proteinExistence type="predicted"/>
<dbReference type="GO" id="GO:0005509">
    <property type="term" value="F:calcium ion binding"/>
    <property type="evidence" value="ECO:0007669"/>
    <property type="project" value="TreeGrafter"/>
</dbReference>
<protein>
    <submittedName>
        <fullName evidence="2">Uncharacterized protein</fullName>
    </submittedName>
</protein>
<dbReference type="PANTHER" id="PTHR15010">
    <property type="entry name" value="ACYLOXYACYL HYDROLASE"/>
    <property type="match status" value="1"/>
</dbReference>
<feature type="signal peptide" evidence="1">
    <location>
        <begin position="1"/>
        <end position="19"/>
    </location>
</feature>
<sequence length="82" mass="9361">MVFMARILFLGSLSKKVFCKDTGYLGVIVLGDSVAAHFHIPPEWLTARLFSDKAFKNIAFMVENEMDWPQLSLFTGYLRSSR</sequence>
<evidence type="ECO:0000313" key="2">
    <source>
        <dbReference type="EMBL" id="KAJ7377367.1"/>
    </source>
</evidence>